<protein>
    <submittedName>
        <fullName evidence="1">Uncharacterized protein</fullName>
    </submittedName>
</protein>
<comment type="caution">
    <text evidence="1">The sequence shown here is derived from an EMBL/GenBank/DDBJ whole genome shotgun (WGS) entry which is preliminary data.</text>
</comment>
<accession>A0ACC2MX92</accession>
<dbReference type="EMBL" id="CM056809">
    <property type="protein sequence ID" value="KAJ8650289.1"/>
    <property type="molecule type" value="Genomic_DNA"/>
</dbReference>
<keyword evidence="2" id="KW-1185">Reference proteome</keyword>
<name>A0ACC2MX92_PERAE</name>
<gene>
    <name evidence="1" type="ORF">MRB53_003312</name>
</gene>
<proteinExistence type="predicted"/>
<evidence type="ECO:0000313" key="2">
    <source>
        <dbReference type="Proteomes" id="UP001234297"/>
    </source>
</evidence>
<sequence length="334" mass="36672">MDIKAVLQKSRAALYMMLVQLFLTGMMVLSKVILNRGVFIFALLTYRQIVATIFLAPLSFFMERGMHKKLTWRALMWMFFNGLFGVTMALGLYYYGLRYTTATYASTFLNLVPIVTFVFSTVLGIEKLGLRTIGGRVKVVGTILCVAGAIVITLYRGKPLHMQHSHAHNDHSSTKKITKDDMVHGSLLLVGSCLGSAAWFISQAKVFKVFPSTYWATMLSCLAGGIQSSIIGIALERRKSAWSILGMVLIIGGLYAFIWGKKDQLKENKMSSGDAALVPGSTQSSTTVTPVNVGDITLVLETAQASSIISPIVDQQEPKILSDHLSEKEVGTQK</sequence>
<evidence type="ECO:0000313" key="1">
    <source>
        <dbReference type="EMBL" id="KAJ8650289.1"/>
    </source>
</evidence>
<reference evidence="1 2" key="1">
    <citation type="journal article" date="2022" name="Hortic Res">
        <title>A haplotype resolved chromosomal level avocado genome allows analysis of novel avocado genes.</title>
        <authorList>
            <person name="Nath O."/>
            <person name="Fletcher S.J."/>
            <person name="Hayward A."/>
            <person name="Shaw L.M."/>
            <person name="Masouleh A.K."/>
            <person name="Furtado A."/>
            <person name="Henry R.J."/>
            <person name="Mitter N."/>
        </authorList>
    </citation>
    <scope>NUCLEOTIDE SEQUENCE [LARGE SCALE GENOMIC DNA]</scope>
    <source>
        <strain evidence="2">cv. Hass</strain>
    </source>
</reference>
<organism evidence="1 2">
    <name type="scientific">Persea americana</name>
    <name type="common">Avocado</name>
    <dbReference type="NCBI Taxonomy" id="3435"/>
    <lineage>
        <taxon>Eukaryota</taxon>
        <taxon>Viridiplantae</taxon>
        <taxon>Streptophyta</taxon>
        <taxon>Embryophyta</taxon>
        <taxon>Tracheophyta</taxon>
        <taxon>Spermatophyta</taxon>
        <taxon>Magnoliopsida</taxon>
        <taxon>Magnoliidae</taxon>
        <taxon>Laurales</taxon>
        <taxon>Lauraceae</taxon>
        <taxon>Persea</taxon>
    </lineage>
</organism>
<dbReference type="Proteomes" id="UP001234297">
    <property type="component" value="Chromosome 1"/>
</dbReference>